<evidence type="ECO:0000313" key="1">
    <source>
        <dbReference type="EMBL" id="OIR09241.1"/>
    </source>
</evidence>
<gene>
    <name evidence="1" type="ORF">GALL_84710</name>
</gene>
<organism evidence="1">
    <name type="scientific">mine drainage metagenome</name>
    <dbReference type="NCBI Taxonomy" id="410659"/>
    <lineage>
        <taxon>unclassified sequences</taxon>
        <taxon>metagenomes</taxon>
        <taxon>ecological metagenomes</taxon>
    </lineage>
</organism>
<accession>A0A1J5SL92</accession>
<protein>
    <submittedName>
        <fullName evidence="1">Uncharacterized protein</fullName>
    </submittedName>
</protein>
<reference evidence="1" key="1">
    <citation type="submission" date="2016-10" db="EMBL/GenBank/DDBJ databases">
        <title>Sequence of Gallionella enrichment culture.</title>
        <authorList>
            <person name="Poehlein A."/>
            <person name="Muehling M."/>
            <person name="Daniel R."/>
        </authorList>
    </citation>
    <scope>NUCLEOTIDE SEQUENCE</scope>
</reference>
<proteinExistence type="predicted"/>
<sequence>MKSSTSARVDGSICTILRLVAAITAVHLPALVAGEAPSPWDALLPEVLKSPVPVVVSMNPLRGSEAPREALRRPSPSGPAAAAPLVGLIAPRIQGVVRDAQGGSLLVWANTLLSPGQSLPASKGPGGGDGRVVQLKSIGAESVVFIVRPKPGAAETAVELAVPLPSFFREP</sequence>
<name>A0A1J5SL92_9ZZZZ</name>
<dbReference type="EMBL" id="MLJW01000027">
    <property type="protein sequence ID" value="OIR09241.1"/>
    <property type="molecule type" value="Genomic_DNA"/>
</dbReference>
<dbReference type="AlphaFoldDB" id="A0A1J5SL92"/>
<comment type="caution">
    <text evidence="1">The sequence shown here is derived from an EMBL/GenBank/DDBJ whole genome shotgun (WGS) entry which is preliminary data.</text>
</comment>